<protein>
    <submittedName>
        <fullName evidence="11">Iron complex outermembrane recepter protein</fullName>
    </submittedName>
</protein>
<evidence type="ECO:0000256" key="1">
    <source>
        <dbReference type="ARBA" id="ARBA00004571"/>
    </source>
</evidence>
<evidence type="ECO:0000256" key="3">
    <source>
        <dbReference type="ARBA" id="ARBA00022452"/>
    </source>
</evidence>
<dbReference type="PANTHER" id="PTHR30069:SF29">
    <property type="entry name" value="HEMOGLOBIN AND HEMOGLOBIN-HAPTOGLOBIN-BINDING PROTEIN 1-RELATED"/>
    <property type="match status" value="1"/>
</dbReference>
<proteinExistence type="inferred from homology"/>
<evidence type="ECO:0000256" key="2">
    <source>
        <dbReference type="ARBA" id="ARBA00022448"/>
    </source>
</evidence>
<feature type="signal peptide" evidence="9">
    <location>
        <begin position="1"/>
        <end position="29"/>
    </location>
</feature>
<dbReference type="KEGG" id="maes:Ga0123461_2063"/>
<dbReference type="Pfam" id="PF07715">
    <property type="entry name" value="Plug"/>
    <property type="match status" value="1"/>
</dbReference>
<dbReference type="SUPFAM" id="SSF56935">
    <property type="entry name" value="Porins"/>
    <property type="match status" value="1"/>
</dbReference>
<organism evidence="11 12">
    <name type="scientific">Mariprofundus aestuarium</name>
    <dbReference type="NCBI Taxonomy" id="1921086"/>
    <lineage>
        <taxon>Bacteria</taxon>
        <taxon>Pseudomonadati</taxon>
        <taxon>Pseudomonadota</taxon>
        <taxon>Candidatius Mariprofundia</taxon>
        <taxon>Mariprofundales</taxon>
        <taxon>Mariprofundaceae</taxon>
        <taxon>Mariprofundus</taxon>
    </lineage>
</organism>
<dbReference type="InterPro" id="IPR039426">
    <property type="entry name" value="TonB-dep_rcpt-like"/>
</dbReference>
<comment type="subcellular location">
    <subcellularLocation>
        <location evidence="1 8">Cell outer membrane</location>
        <topology evidence="1 8">Multi-pass membrane protein</topology>
    </subcellularLocation>
</comment>
<dbReference type="Gene3D" id="2.40.170.20">
    <property type="entry name" value="TonB-dependent receptor, beta-barrel domain"/>
    <property type="match status" value="1"/>
</dbReference>
<keyword evidence="4 8" id="KW-0812">Transmembrane</keyword>
<dbReference type="Proteomes" id="UP000231701">
    <property type="component" value="Chromosome"/>
</dbReference>
<dbReference type="InterPro" id="IPR037066">
    <property type="entry name" value="Plug_dom_sf"/>
</dbReference>
<dbReference type="GO" id="GO:0044718">
    <property type="term" value="P:siderophore transmembrane transport"/>
    <property type="evidence" value="ECO:0007669"/>
    <property type="project" value="TreeGrafter"/>
</dbReference>
<evidence type="ECO:0000313" key="12">
    <source>
        <dbReference type="Proteomes" id="UP000231701"/>
    </source>
</evidence>
<dbReference type="RefSeq" id="WP_100278233.1">
    <property type="nucleotide sequence ID" value="NZ_CP018799.1"/>
</dbReference>
<sequence>MDLNMYCWKRLLGSLLLLVAVSCSLPAAAERYTTDDLLSMNIEELVNVKVTTLSKREERYMSTAGAVFVISNDDIRRSGVRSIPDALRLAPGLQVSQTNANQFQIGIRGQTDFWTDLLLVMVDGRPIYNTTFSGVWWVAQNYPLEEIERIEVVRGPGGAIWGSNAVNGVINIITKHAGAAQGLRVTAGTGTEETGFGNISYGAKTGNLDYRLYTMRETRDGGLSLNGTTDAYDFRRMKQHGFRLDWQADAATNISLHGDAYQIHSGQLGYWMPNPTPLNFIDLSNSDNGYSGKNLVLRMEKELVPHVSLKGQLFYDQYKVHTRIIREKKETFDADFQVDFSDVLNQNISLGTNLRKLRSHFDNTPQFQMPSRTTGLTSFFINDELSLFDGHFRIIGGVKMEKNSYTKWEPQPSIRAIASDDNWAVWASASKSARTPNDMENGLVWNRKASGCWTSPVTRVACLVRQIGDGRAQTEHVKTYEIGARVRPTEKSLIEVAAFKTIYKGVPDTWQDRNLANPLIPQAIVPEYLTNVLNGKGDGFEASFRIEANPNLTFKGSYTYLHQNYVDYPIADGETRWTVISNREQDPKSRFHAGVSWNPVRSLELDANLYFYGPFRDNNVTGHHRLDLRAGWKPSDELEISFVGQDLMNLKHRENEDNSMQYSSLIQQRWYVQTTYLYK</sequence>
<evidence type="ECO:0000256" key="6">
    <source>
        <dbReference type="ARBA" id="ARBA00023136"/>
    </source>
</evidence>
<evidence type="ECO:0000256" key="4">
    <source>
        <dbReference type="ARBA" id="ARBA00022692"/>
    </source>
</evidence>
<keyword evidence="6 8" id="KW-0472">Membrane</keyword>
<dbReference type="PROSITE" id="PS52016">
    <property type="entry name" value="TONB_DEPENDENT_REC_3"/>
    <property type="match status" value="1"/>
</dbReference>
<evidence type="ECO:0000256" key="7">
    <source>
        <dbReference type="ARBA" id="ARBA00023237"/>
    </source>
</evidence>
<keyword evidence="12" id="KW-1185">Reference proteome</keyword>
<dbReference type="EMBL" id="CP018799">
    <property type="protein sequence ID" value="ATX80469.1"/>
    <property type="molecule type" value="Genomic_DNA"/>
</dbReference>
<dbReference type="GO" id="GO:0009279">
    <property type="term" value="C:cell outer membrane"/>
    <property type="evidence" value="ECO:0007669"/>
    <property type="project" value="UniProtKB-SubCell"/>
</dbReference>
<reference evidence="11 12" key="1">
    <citation type="submission" date="2016-12" db="EMBL/GenBank/DDBJ databases">
        <title>Isolation and genomic insights into novel planktonic Zetaproteobacteria from stratified waters of the Chesapeake Bay.</title>
        <authorList>
            <person name="McAllister S.M."/>
            <person name="Kato S."/>
            <person name="Chan C.S."/>
            <person name="Chiu B.K."/>
            <person name="Field E.K."/>
        </authorList>
    </citation>
    <scope>NUCLEOTIDE SEQUENCE [LARGE SCALE GENOMIC DNA]</scope>
    <source>
        <strain evidence="11 12">CP-5</strain>
    </source>
</reference>
<keyword evidence="2 8" id="KW-0813">Transport</keyword>
<name>A0A2K8L2M0_MARES</name>
<keyword evidence="7 8" id="KW-0998">Cell outer membrane</keyword>
<dbReference type="Gene3D" id="2.170.130.10">
    <property type="entry name" value="TonB-dependent receptor, plug domain"/>
    <property type="match status" value="1"/>
</dbReference>
<gene>
    <name evidence="11" type="ORF">Ga0123461_2063</name>
</gene>
<evidence type="ECO:0000259" key="10">
    <source>
        <dbReference type="Pfam" id="PF07715"/>
    </source>
</evidence>
<feature type="chain" id="PRO_5014901076" evidence="9">
    <location>
        <begin position="30"/>
        <end position="679"/>
    </location>
</feature>
<keyword evidence="5 9" id="KW-0732">Signal</keyword>
<accession>A0A2K8L2M0</accession>
<dbReference type="InterPro" id="IPR036942">
    <property type="entry name" value="Beta-barrel_TonB_sf"/>
</dbReference>
<evidence type="ECO:0000313" key="11">
    <source>
        <dbReference type="EMBL" id="ATX80469.1"/>
    </source>
</evidence>
<dbReference type="PANTHER" id="PTHR30069">
    <property type="entry name" value="TONB-DEPENDENT OUTER MEMBRANE RECEPTOR"/>
    <property type="match status" value="1"/>
</dbReference>
<dbReference type="GO" id="GO:0015344">
    <property type="term" value="F:siderophore uptake transmembrane transporter activity"/>
    <property type="evidence" value="ECO:0007669"/>
    <property type="project" value="TreeGrafter"/>
</dbReference>
<dbReference type="InterPro" id="IPR012910">
    <property type="entry name" value="Plug_dom"/>
</dbReference>
<evidence type="ECO:0000256" key="8">
    <source>
        <dbReference type="PROSITE-ProRule" id="PRU01360"/>
    </source>
</evidence>
<keyword evidence="3 8" id="KW-1134">Transmembrane beta strand</keyword>
<comment type="similarity">
    <text evidence="8">Belongs to the TonB-dependent receptor family.</text>
</comment>
<dbReference type="AlphaFoldDB" id="A0A2K8L2M0"/>
<evidence type="ECO:0000256" key="5">
    <source>
        <dbReference type="ARBA" id="ARBA00022729"/>
    </source>
</evidence>
<evidence type="ECO:0000256" key="9">
    <source>
        <dbReference type="SAM" id="SignalP"/>
    </source>
</evidence>
<dbReference type="OrthoDB" id="5287448at2"/>
<feature type="domain" description="TonB-dependent receptor plug" evidence="10">
    <location>
        <begin position="61"/>
        <end position="169"/>
    </location>
</feature>